<protein>
    <recommendedName>
        <fullName evidence="1">UPF0102 protein KZO38_03455</fullName>
    </recommendedName>
</protein>
<dbReference type="PANTHER" id="PTHR34039:SF1">
    <property type="entry name" value="UPF0102 PROTEIN YRAN"/>
    <property type="match status" value="1"/>
</dbReference>
<comment type="similarity">
    <text evidence="1">Belongs to the UPF0102 family.</text>
</comment>
<dbReference type="CDD" id="cd20736">
    <property type="entry name" value="PoNe_Nuclease"/>
    <property type="match status" value="1"/>
</dbReference>
<proteinExistence type="inferred from homology"/>
<reference evidence="2 3" key="1">
    <citation type="submission" date="2021-07" db="EMBL/GenBank/DDBJ databases">
        <title>Genomic diversity and antimicrobial resistance of Prevotella spp. isolated from chronic lung disease airways.</title>
        <authorList>
            <person name="Webb K.A."/>
            <person name="Olagoke O.S."/>
            <person name="Baird T."/>
            <person name="Neill J."/>
            <person name="Pham A."/>
            <person name="Wells T.J."/>
            <person name="Ramsay K.A."/>
            <person name="Bell S.C."/>
            <person name="Sarovich D.S."/>
            <person name="Price E.P."/>
        </authorList>
    </citation>
    <scope>NUCLEOTIDE SEQUENCE [LARGE SCALE GENOMIC DNA]</scope>
    <source>
        <strain evidence="2 3">SCHI0011.S.12</strain>
    </source>
</reference>
<gene>
    <name evidence="2" type="ORF">KZO38_03455</name>
</gene>
<dbReference type="InterPro" id="IPR003509">
    <property type="entry name" value="UPF0102_YraN-like"/>
</dbReference>
<evidence type="ECO:0000313" key="2">
    <source>
        <dbReference type="EMBL" id="MBW4768817.1"/>
    </source>
</evidence>
<dbReference type="Pfam" id="PF02021">
    <property type="entry name" value="UPF0102"/>
    <property type="match status" value="1"/>
</dbReference>
<sequence length="124" mass="14412">MAKHNELGHWGEAFAAKFLENKGYTICERDWHYGKRDIDLIAFNPQHNILVFVEVKTRADETITHPTQAVDKRKIKNIAIAANSYVKERKISYELRFDIISVIGHNEHNAKIEHIEDAFNPMLI</sequence>
<accession>A0ABS6YC20</accession>
<dbReference type="Proteomes" id="UP000788426">
    <property type="component" value="Unassembled WGS sequence"/>
</dbReference>
<dbReference type="EMBL" id="JAHXCT010000002">
    <property type="protein sequence ID" value="MBW4768817.1"/>
    <property type="molecule type" value="Genomic_DNA"/>
</dbReference>
<evidence type="ECO:0000313" key="3">
    <source>
        <dbReference type="Proteomes" id="UP000788426"/>
    </source>
</evidence>
<keyword evidence="3" id="KW-1185">Reference proteome</keyword>
<organism evidence="2 3">
    <name type="scientific">Hoylesella nanceiensis</name>
    <dbReference type="NCBI Taxonomy" id="425941"/>
    <lineage>
        <taxon>Bacteria</taxon>
        <taxon>Pseudomonadati</taxon>
        <taxon>Bacteroidota</taxon>
        <taxon>Bacteroidia</taxon>
        <taxon>Bacteroidales</taxon>
        <taxon>Prevotellaceae</taxon>
        <taxon>Hoylesella</taxon>
    </lineage>
</organism>
<name>A0ABS6YC20_9BACT</name>
<dbReference type="RefSeq" id="WP_219479903.1">
    <property type="nucleotide sequence ID" value="NZ_CALBAQ010000002.1"/>
</dbReference>
<comment type="caution">
    <text evidence="2">The sequence shown here is derived from an EMBL/GenBank/DDBJ whole genome shotgun (WGS) entry which is preliminary data.</text>
</comment>
<evidence type="ECO:0000256" key="1">
    <source>
        <dbReference type="HAMAP-Rule" id="MF_00048"/>
    </source>
</evidence>
<dbReference type="PANTHER" id="PTHR34039">
    <property type="entry name" value="UPF0102 PROTEIN YRAN"/>
    <property type="match status" value="1"/>
</dbReference>
<dbReference type="HAMAP" id="MF_00048">
    <property type="entry name" value="UPF0102"/>
    <property type="match status" value="1"/>
</dbReference>